<accession>A0AAP0J6K2</accession>
<proteinExistence type="predicted"/>
<name>A0AAP0J6K2_9MAGN</name>
<dbReference type="SUPFAM" id="SSF52540">
    <property type="entry name" value="P-loop containing nucleoside triphosphate hydrolases"/>
    <property type="match status" value="1"/>
</dbReference>
<dbReference type="PANTHER" id="PTHR43384">
    <property type="entry name" value="SEPTUM SITE-DETERMINING PROTEIN MIND HOMOLOG, CHLOROPLASTIC-RELATED"/>
    <property type="match status" value="1"/>
</dbReference>
<dbReference type="InterPro" id="IPR050625">
    <property type="entry name" value="ParA/MinD_ATPase"/>
</dbReference>
<reference evidence="5 6" key="1">
    <citation type="submission" date="2024-01" db="EMBL/GenBank/DDBJ databases">
        <title>Genome assemblies of Stephania.</title>
        <authorList>
            <person name="Yang L."/>
        </authorList>
    </citation>
    <scope>NUCLEOTIDE SEQUENCE [LARGE SCALE GENOMIC DNA]</scope>
    <source>
        <strain evidence="5">YNDBR</strain>
        <tissue evidence="5">Leaf</tissue>
    </source>
</reference>
<dbReference type="AlphaFoldDB" id="A0AAP0J6K2"/>
<evidence type="ECO:0000256" key="2">
    <source>
        <dbReference type="ARBA" id="ARBA00022840"/>
    </source>
</evidence>
<evidence type="ECO:0000256" key="3">
    <source>
        <dbReference type="SAM" id="MobiDB-lite"/>
    </source>
</evidence>
<dbReference type="InterPro" id="IPR027417">
    <property type="entry name" value="P-loop_NTPase"/>
</dbReference>
<gene>
    <name evidence="5" type="ORF">Syun_017449</name>
</gene>
<evidence type="ECO:0000313" key="6">
    <source>
        <dbReference type="Proteomes" id="UP001420932"/>
    </source>
</evidence>
<sequence length="139" mass="15243">MHGLNRDVDETANTKSQAETPQFSSDTPRVVVITSGKGEIGKTTTTANVGLSLARLCFSVVAIDVDVGLRNLDLLLGLENCINYTAVEVLNGDCRLDQALVQDKQWSRRLGPQQWRYCLLCNMGMRNRLQASALTLSTS</sequence>
<dbReference type="Pfam" id="PF01656">
    <property type="entry name" value="CbiA"/>
    <property type="match status" value="1"/>
</dbReference>
<protein>
    <recommendedName>
        <fullName evidence="4">CobQ/CobB/MinD/ParA nucleotide binding domain-containing protein</fullName>
    </recommendedName>
</protein>
<dbReference type="GO" id="GO:0051782">
    <property type="term" value="P:negative regulation of cell division"/>
    <property type="evidence" value="ECO:0007669"/>
    <property type="project" value="TreeGrafter"/>
</dbReference>
<evidence type="ECO:0000259" key="4">
    <source>
        <dbReference type="Pfam" id="PF01656"/>
    </source>
</evidence>
<dbReference type="Proteomes" id="UP001420932">
    <property type="component" value="Unassembled WGS sequence"/>
</dbReference>
<dbReference type="GO" id="GO:0016887">
    <property type="term" value="F:ATP hydrolysis activity"/>
    <property type="evidence" value="ECO:0007669"/>
    <property type="project" value="TreeGrafter"/>
</dbReference>
<dbReference type="Gene3D" id="3.40.50.300">
    <property type="entry name" value="P-loop containing nucleotide triphosphate hydrolases"/>
    <property type="match status" value="1"/>
</dbReference>
<feature type="region of interest" description="Disordered" evidence="3">
    <location>
        <begin position="1"/>
        <end position="26"/>
    </location>
</feature>
<keyword evidence="6" id="KW-1185">Reference proteome</keyword>
<feature type="compositionally biased region" description="Polar residues" evidence="3">
    <location>
        <begin position="11"/>
        <end position="26"/>
    </location>
</feature>
<dbReference type="PANTHER" id="PTHR43384:SF6">
    <property type="entry name" value="SEPTUM SITE-DETERMINING PROTEIN MIND HOMOLOG, CHLOROPLASTIC"/>
    <property type="match status" value="1"/>
</dbReference>
<comment type="caution">
    <text evidence="5">The sequence shown here is derived from an EMBL/GenBank/DDBJ whole genome shotgun (WGS) entry which is preliminary data.</text>
</comment>
<dbReference type="EMBL" id="JBBNAF010000007">
    <property type="protein sequence ID" value="KAK9128652.1"/>
    <property type="molecule type" value="Genomic_DNA"/>
</dbReference>
<evidence type="ECO:0000256" key="1">
    <source>
        <dbReference type="ARBA" id="ARBA00022741"/>
    </source>
</evidence>
<dbReference type="GO" id="GO:0009898">
    <property type="term" value="C:cytoplasmic side of plasma membrane"/>
    <property type="evidence" value="ECO:0007669"/>
    <property type="project" value="TreeGrafter"/>
</dbReference>
<dbReference type="GO" id="GO:0005524">
    <property type="term" value="F:ATP binding"/>
    <property type="evidence" value="ECO:0007669"/>
    <property type="project" value="UniProtKB-KW"/>
</dbReference>
<keyword evidence="1" id="KW-0547">Nucleotide-binding</keyword>
<evidence type="ECO:0000313" key="5">
    <source>
        <dbReference type="EMBL" id="KAK9128652.1"/>
    </source>
</evidence>
<keyword evidence="2" id="KW-0067">ATP-binding</keyword>
<dbReference type="GO" id="GO:0005829">
    <property type="term" value="C:cytosol"/>
    <property type="evidence" value="ECO:0007669"/>
    <property type="project" value="TreeGrafter"/>
</dbReference>
<organism evidence="5 6">
    <name type="scientific">Stephania yunnanensis</name>
    <dbReference type="NCBI Taxonomy" id="152371"/>
    <lineage>
        <taxon>Eukaryota</taxon>
        <taxon>Viridiplantae</taxon>
        <taxon>Streptophyta</taxon>
        <taxon>Embryophyta</taxon>
        <taxon>Tracheophyta</taxon>
        <taxon>Spermatophyta</taxon>
        <taxon>Magnoliopsida</taxon>
        <taxon>Ranunculales</taxon>
        <taxon>Menispermaceae</taxon>
        <taxon>Menispermoideae</taxon>
        <taxon>Cissampelideae</taxon>
        <taxon>Stephania</taxon>
    </lineage>
</organism>
<dbReference type="InterPro" id="IPR002586">
    <property type="entry name" value="CobQ/CobB/MinD/ParA_Nub-bd_dom"/>
</dbReference>
<feature type="domain" description="CobQ/CobB/MinD/ParA nucleotide binding" evidence="4">
    <location>
        <begin position="31"/>
        <end position="81"/>
    </location>
</feature>